<sequence length="339" mass="35356">MRSETPKDRADASVPHGAASTHDDRERGDSMAMDMLDTPGGDGSSDGLGFDNGGDGGTMLLPHERKLPIAEQRRIVAARKHHDDGIDEDDSLAMGGRRGRGRRRPQADGERGHRHGHGTPRAERGHPGSDDVRVRTDGEADTGKASGGGNARGPVEKNEDTGASGSGGGGGTRVERDGEAPVDTAIDRKAPAATTRDTVRLDDPAHPHAPLYGAALKAVTELAPAQAAIGPAEQANVAAALTARIAAEPAFAQHVGDPSQLSFGVAQNGERLFAINHPVPEAPNAVHVSVDLQQARALSIEASSHQVDMAIAHQNPVQAQAMESQAIESQVREHAPRQA</sequence>
<gene>
    <name evidence="3" type="ORF">ACFQ0E_12190</name>
</gene>
<reference evidence="4" key="1">
    <citation type="journal article" date="2019" name="Int. J. Syst. Evol. Microbiol.">
        <title>The Global Catalogue of Microorganisms (GCM) 10K type strain sequencing project: providing services to taxonomists for standard genome sequencing and annotation.</title>
        <authorList>
            <consortium name="The Broad Institute Genomics Platform"/>
            <consortium name="The Broad Institute Genome Sequencing Center for Infectious Disease"/>
            <person name="Wu L."/>
            <person name="Ma J."/>
        </authorList>
    </citation>
    <scope>NUCLEOTIDE SEQUENCE [LARGE SCALE GENOMIC DNA]</scope>
    <source>
        <strain evidence="4">CCUG 55585</strain>
    </source>
</reference>
<feature type="region of interest" description="Disordered" evidence="1">
    <location>
        <begin position="76"/>
        <end position="205"/>
    </location>
</feature>
<feature type="region of interest" description="Disordered" evidence="1">
    <location>
        <begin position="1"/>
        <end position="61"/>
    </location>
</feature>
<proteinExistence type="predicted"/>
<dbReference type="EMBL" id="JBHTIF010000002">
    <property type="protein sequence ID" value="MFD0726352.1"/>
    <property type="molecule type" value="Genomic_DNA"/>
</dbReference>
<keyword evidence="4" id="KW-1185">Reference proteome</keyword>
<feature type="domain" description="X-Tfes XVIPCD" evidence="2">
    <location>
        <begin position="202"/>
        <end position="307"/>
    </location>
</feature>
<feature type="compositionally biased region" description="Basic and acidic residues" evidence="1">
    <location>
        <begin position="120"/>
        <end position="142"/>
    </location>
</feature>
<dbReference type="Proteomes" id="UP001597110">
    <property type="component" value="Unassembled WGS sequence"/>
</dbReference>
<evidence type="ECO:0000259" key="2">
    <source>
        <dbReference type="Pfam" id="PF20410"/>
    </source>
</evidence>
<evidence type="ECO:0000256" key="1">
    <source>
        <dbReference type="SAM" id="MobiDB-lite"/>
    </source>
</evidence>
<accession>A0ABW2YD79</accession>
<feature type="compositionally biased region" description="Gly residues" evidence="1">
    <location>
        <begin position="40"/>
        <end position="57"/>
    </location>
</feature>
<dbReference type="InterPro" id="IPR046519">
    <property type="entry name" value="X-Tfes_XVIPCD"/>
</dbReference>
<name>A0ABW2YD79_9GAMM</name>
<organism evidence="3 4">
    <name type="scientific">Lysobacter brunescens</name>
    <dbReference type="NCBI Taxonomy" id="262323"/>
    <lineage>
        <taxon>Bacteria</taxon>
        <taxon>Pseudomonadati</taxon>
        <taxon>Pseudomonadota</taxon>
        <taxon>Gammaproteobacteria</taxon>
        <taxon>Lysobacterales</taxon>
        <taxon>Lysobacteraceae</taxon>
        <taxon>Lysobacter</taxon>
    </lineage>
</organism>
<evidence type="ECO:0000313" key="3">
    <source>
        <dbReference type="EMBL" id="MFD0726352.1"/>
    </source>
</evidence>
<feature type="compositionally biased region" description="Basic and acidic residues" evidence="1">
    <location>
        <begin position="1"/>
        <end position="11"/>
    </location>
</feature>
<feature type="compositionally biased region" description="Basic and acidic residues" evidence="1">
    <location>
        <begin position="173"/>
        <end position="190"/>
    </location>
</feature>
<dbReference type="RefSeq" id="WP_386824187.1">
    <property type="nucleotide sequence ID" value="NZ_JBHTIF010000002.1"/>
</dbReference>
<dbReference type="Pfam" id="PF20410">
    <property type="entry name" value="X-Tfes_XVIPCD"/>
    <property type="match status" value="1"/>
</dbReference>
<comment type="caution">
    <text evidence="3">The sequence shown here is derived from an EMBL/GenBank/DDBJ whole genome shotgun (WGS) entry which is preliminary data.</text>
</comment>
<evidence type="ECO:0000313" key="4">
    <source>
        <dbReference type="Proteomes" id="UP001597110"/>
    </source>
</evidence>
<protein>
    <submittedName>
        <fullName evidence="3">XVIPCD domain-containing protein</fullName>
    </submittedName>
</protein>